<dbReference type="Proteomes" id="UP000077748">
    <property type="component" value="Chromosome"/>
</dbReference>
<dbReference type="EMBL" id="CP015878">
    <property type="protein sequence ID" value="ANI16594.1"/>
    <property type="molecule type" value="Genomic_DNA"/>
</dbReference>
<dbReference type="RefSeq" id="WP_064583911.1">
    <property type="nucleotide sequence ID" value="NZ_CP015878.1"/>
</dbReference>
<organism evidence="2 3">
    <name type="scientific">Pseudomonas citronellolis</name>
    <dbReference type="NCBI Taxonomy" id="53408"/>
    <lineage>
        <taxon>Bacteria</taxon>
        <taxon>Pseudomonadati</taxon>
        <taxon>Pseudomonadota</taxon>
        <taxon>Gammaproteobacteria</taxon>
        <taxon>Pseudomonadales</taxon>
        <taxon>Pseudomonadaceae</taxon>
        <taxon>Pseudomonas</taxon>
    </lineage>
</organism>
<reference evidence="2 3" key="1">
    <citation type="submission" date="2016-05" db="EMBL/GenBank/DDBJ databases">
        <title>Genome Sequence of Pseudomonas citronellolis Strain SJTE-3, an Estrogens and Persistent Organic Pollutants degradation strain.</title>
        <authorList>
            <person name="Liang R."/>
        </authorList>
    </citation>
    <scope>NUCLEOTIDE SEQUENCE [LARGE SCALE GENOMIC DNA]</scope>
    <source>
        <strain evidence="2 3">SJTE-3</strain>
    </source>
</reference>
<dbReference type="AlphaFoldDB" id="A0A1A9KGF9"/>
<accession>A0A1A9KGF9</accession>
<feature type="transmembrane region" description="Helical" evidence="1">
    <location>
        <begin position="79"/>
        <end position="112"/>
    </location>
</feature>
<keyword evidence="1" id="KW-0472">Membrane</keyword>
<evidence type="ECO:0000313" key="2">
    <source>
        <dbReference type="EMBL" id="ANI16594.1"/>
    </source>
</evidence>
<name>A0A1A9KGF9_9PSED</name>
<keyword evidence="1" id="KW-1133">Transmembrane helix</keyword>
<gene>
    <name evidence="2" type="ORF">A9C11_22630</name>
</gene>
<proteinExistence type="predicted"/>
<evidence type="ECO:0000256" key="1">
    <source>
        <dbReference type="SAM" id="Phobius"/>
    </source>
</evidence>
<evidence type="ECO:0000313" key="3">
    <source>
        <dbReference type="Proteomes" id="UP000077748"/>
    </source>
</evidence>
<protein>
    <submittedName>
        <fullName evidence="2">Uncharacterized protein</fullName>
    </submittedName>
</protein>
<keyword evidence="1" id="KW-0812">Transmembrane</keyword>
<sequence length="123" mass="13093">MPPRSSLILLRLAALWLAACYGVRFGLLENGSWVDVCADDAALWACQARSGLGLLIHFGVFGQAALAASVPAFLLPGRIGWWLAALALFVGLLALVFYSVSMAVFAVVLAGLRLVRQPRPARA</sequence>